<protein>
    <submittedName>
        <fullName evidence="1">Uncharacterized protein</fullName>
    </submittedName>
</protein>
<evidence type="ECO:0000313" key="1">
    <source>
        <dbReference type="EMBL" id="KAF1918976.1"/>
    </source>
</evidence>
<evidence type="ECO:0000313" key="2">
    <source>
        <dbReference type="Proteomes" id="UP000800096"/>
    </source>
</evidence>
<dbReference type="OrthoDB" id="10442428at2759"/>
<dbReference type="Proteomes" id="UP000800096">
    <property type="component" value="Unassembled WGS sequence"/>
</dbReference>
<dbReference type="AlphaFoldDB" id="A0A6A5QWM5"/>
<name>A0A6A5QWM5_AMPQU</name>
<sequence length="89" mass="10159">MSGISPWSEQERQEDSLTATRRAHSVGFLFNVVMLERGCNLFAEHMACQTQHEVRFSRFIRRAQTGIECQQDMLSGNDKSYTRASGMSL</sequence>
<accession>A0A6A5QWM5</accession>
<organism evidence="1 2">
    <name type="scientific">Ampelomyces quisqualis</name>
    <name type="common">Powdery mildew agent</name>
    <dbReference type="NCBI Taxonomy" id="50730"/>
    <lineage>
        <taxon>Eukaryota</taxon>
        <taxon>Fungi</taxon>
        <taxon>Dikarya</taxon>
        <taxon>Ascomycota</taxon>
        <taxon>Pezizomycotina</taxon>
        <taxon>Dothideomycetes</taxon>
        <taxon>Pleosporomycetidae</taxon>
        <taxon>Pleosporales</taxon>
        <taxon>Pleosporineae</taxon>
        <taxon>Phaeosphaeriaceae</taxon>
        <taxon>Ampelomyces</taxon>
    </lineage>
</organism>
<dbReference type="EMBL" id="ML979133">
    <property type="protein sequence ID" value="KAF1918976.1"/>
    <property type="molecule type" value="Genomic_DNA"/>
</dbReference>
<reference evidence="1" key="1">
    <citation type="journal article" date="2020" name="Stud. Mycol.">
        <title>101 Dothideomycetes genomes: a test case for predicting lifestyles and emergence of pathogens.</title>
        <authorList>
            <person name="Haridas S."/>
            <person name="Albert R."/>
            <person name="Binder M."/>
            <person name="Bloem J."/>
            <person name="Labutti K."/>
            <person name="Salamov A."/>
            <person name="Andreopoulos B."/>
            <person name="Baker S."/>
            <person name="Barry K."/>
            <person name="Bills G."/>
            <person name="Bluhm B."/>
            <person name="Cannon C."/>
            <person name="Castanera R."/>
            <person name="Culley D."/>
            <person name="Daum C."/>
            <person name="Ezra D."/>
            <person name="Gonzalez J."/>
            <person name="Henrissat B."/>
            <person name="Kuo A."/>
            <person name="Liang C."/>
            <person name="Lipzen A."/>
            <person name="Lutzoni F."/>
            <person name="Magnuson J."/>
            <person name="Mondo S."/>
            <person name="Nolan M."/>
            <person name="Ohm R."/>
            <person name="Pangilinan J."/>
            <person name="Park H.-J."/>
            <person name="Ramirez L."/>
            <person name="Alfaro M."/>
            <person name="Sun H."/>
            <person name="Tritt A."/>
            <person name="Yoshinaga Y."/>
            <person name="Zwiers L.-H."/>
            <person name="Turgeon B."/>
            <person name="Goodwin S."/>
            <person name="Spatafora J."/>
            <person name="Crous P."/>
            <person name="Grigoriev I."/>
        </authorList>
    </citation>
    <scope>NUCLEOTIDE SEQUENCE</scope>
    <source>
        <strain evidence="1">HMLAC05119</strain>
    </source>
</reference>
<keyword evidence="2" id="KW-1185">Reference proteome</keyword>
<proteinExistence type="predicted"/>
<gene>
    <name evidence="1" type="ORF">BDU57DRAFT_125341</name>
</gene>